<dbReference type="AlphaFoldDB" id="A0A191ZU49"/>
<protein>
    <submittedName>
        <fullName evidence="1">Uncharacterized protein</fullName>
    </submittedName>
</protein>
<name>A0A191ZU49_9RALS</name>
<dbReference type="PANTHER" id="PTHR30348:SF4">
    <property type="entry name" value="DUF72 DOMAIN-CONTAINING PROTEIN"/>
    <property type="match status" value="1"/>
</dbReference>
<evidence type="ECO:0000313" key="2">
    <source>
        <dbReference type="Proteomes" id="UP000078572"/>
    </source>
</evidence>
<dbReference type="GeneID" id="61525144"/>
<dbReference type="Proteomes" id="UP000078572">
    <property type="component" value="Chromosome 1"/>
</dbReference>
<dbReference type="OrthoDB" id="9780310at2"/>
<dbReference type="PANTHER" id="PTHR30348">
    <property type="entry name" value="UNCHARACTERIZED PROTEIN YECE"/>
    <property type="match status" value="1"/>
</dbReference>
<sequence length="361" mass="38582">MTTSPPIDDLFGAPPAPSDDAAAKPPAKPKRSATRQGVQPATVSPEVAALAQRLLRGLHGLRIGTSSWSYPGWDGLVYAGEYSDSMLARKGLSAYAQHPLLRTVSIDRGFYSPIPLADYVAYAASVPEDFRFAVKATSAVCDAWIRESDGRGRMANPAFLNAEFAIRDFVDPATRGLGVRCGPLVFQLSPLGALAEDATGFVERLEAFLTALPPLDPQLNPDAVYAVELRDATLLTPRFIKMLRAAGVRYCVGLHERMPAADRQAAAVALLDEGAGGPLVVRWNLNSRYRYAQAEAAYKPFDKLVDEDPFSRETLADMAVAALAAGRKVTILVSNKAEGSSPLSCIKLAEAIAARLPADAA</sequence>
<dbReference type="EMBL" id="CP016022">
    <property type="protein sequence ID" value="ANJ71660.1"/>
    <property type="molecule type" value="Genomic_DNA"/>
</dbReference>
<dbReference type="InterPro" id="IPR002763">
    <property type="entry name" value="DUF72"/>
</dbReference>
<dbReference type="STRING" id="190721.ACS15_0867"/>
<accession>A0A191ZU49</accession>
<dbReference type="RefSeq" id="WP_064802137.1">
    <property type="nucleotide sequence ID" value="NZ_CP016022.1"/>
</dbReference>
<dbReference type="SUPFAM" id="SSF117396">
    <property type="entry name" value="TM1631-like"/>
    <property type="match status" value="1"/>
</dbReference>
<dbReference type="InterPro" id="IPR036520">
    <property type="entry name" value="UPF0759_sf"/>
</dbReference>
<dbReference type="Pfam" id="PF01904">
    <property type="entry name" value="DUF72"/>
    <property type="match status" value="1"/>
</dbReference>
<gene>
    <name evidence="1" type="ORF">A9Y76_03855</name>
</gene>
<organism evidence="1 2">
    <name type="scientific">Ralstonia insidiosa</name>
    <dbReference type="NCBI Taxonomy" id="190721"/>
    <lineage>
        <taxon>Bacteria</taxon>
        <taxon>Pseudomonadati</taxon>
        <taxon>Pseudomonadota</taxon>
        <taxon>Betaproteobacteria</taxon>
        <taxon>Burkholderiales</taxon>
        <taxon>Burkholderiaceae</taxon>
        <taxon>Ralstonia</taxon>
    </lineage>
</organism>
<dbReference type="Gene3D" id="3.20.20.410">
    <property type="entry name" value="Protein of unknown function UPF0759"/>
    <property type="match status" value="1"/>
</dbReference>
<reference evidence="2" key="1">
    <citation type="submission" date="2016-06" db="EMBL/GenBank/DDBJ databases">
        <authorList>
            <person name="Xu Y."/>
            <person name="Nagy A."/>
            <person name="Yan X."/>
            <person name="Kim S.W."/>
            <person name="Haley B."/>
            <person name="Liu N.T."/>
            <person name="Nou X."/>
        </authorList>
    </citation>
    <scope>NUCLEOTIDE SEQUENCE [LARGE SCALE GENOMIC DNA]</scope>
    <source>
        <strain evidence="2">ATCC 49129</strain>
    </source>
</reference>
<keyword evidence="2" id="KW-1185">Reference proteome</keyword>
<evidence type="ECO:0000313" key="1">
    <source>
        <dbReference type="EMBL" id="ANJ71660.1"/>
    </source>
</evidence>
<proteinExistence type="predicted"/>